<dbReference type="AlphaFoldDB" id="A0A2H3ITJ6"/>
<dbReference type="EMBL" id="KB467831">
    <property type="protein sequence ID" value="PCH33300.1"/>
    <property type="molecule type" value="Genomic_DNA"/>
</dbReference>
<feature type="compositionally biased region" description="Basic and acidic residues" evidence="5">
    <location>
        <begin position="578"/>
        <end position="594"/>
    </location>
</feature>
<sequence>MNVTTERITRRFIGAVEDEWQLYSDNAAGYTIGAPIGFGASSTVYAAQYQPPDASHLVPCALKVLDLDRLPPHSLRLLQRETQLMSLSKHPNVLRVRGTWTDGHKLYIAMRLMNAGSIVDVMRYAWPGGMEEEVVKCILKQALEGLNYLHTNGLMHRDVKPANLLLDDDGTVLLGDLGVAAFLWDHTSTHSTTHSHNHLLPHHPRSHNHSAPSHGPSARVSKPPALAKRKSFVGTPCYMAPEVINGRAYDASADIWSFGITALALTQGRAPRSLVSPQTALLQTVRDAAPQLERSAGAHAYSRALQEVVAACLKKDPAKRPTARELLATPLFRGAKKKSFLVGAVLQGLPPLAERIQRTRQPSVMTRGTMDSWDFDASAAASPNTSVYGSRRVSVFAPEAQPPAEEVGSSKIDEEDTSEADRTTRGSAEAYAARVRGHHIRLHSRSHSRNNILSASPTHEEHAHSAPIAEVELSAASVSSDTDSDVRSSSPIKALLDLPSAAELSTSPSTSTSFASESVRELPPLPRSPSRPPRAASSAGLWKRLTARTSKASDGTKERAKNAGASEEDKVQAAFQETAKDRERHGSFNEKSEIVKNPPCGAKTMRRRTMAMLGRSIGRDDGDVAYSK</sequence>
<evidence type="ECO:0000256" key="4">
    <source>
        <dbReference type="PROSITE-ProRule" id="PRU10141"/>
    </source>
</evidence>
<dbReference type="SMART" id="SM00220">
    <property type="entry name" value="S_TKc"/>
    <property type="match status" value="1"/>
</dbReference>
<keyword evidence="2 4" id="KW-0547">Nucleotide-binding</keyword>
<protein>
    <submittedName>
        <fullName evidence="7">Kinase-like protein</fullName>
    </submittedName>
</protein>
<dbReference type="InterPro" id="IPR011009">
    <property type="entry name" value="Kinase-like_dom_sf"/>
</dbReference>
<evidence type="ECO:0000313" key="7">
    <source>
        <dbReference type="EMBL" id="PCH33300.1"/>
    </source>
</evidence>
<keyword evidence="7" id="KW-0808">Transferase</keyword>
<feature type="domain" description="Protein kinase" evidence="6">
    <location>
        <begin position="30"/>
        <end position="332"/>
    </location>
</feature>
<dbReference type="GO" id="GO:0004672">
    <property type="term" value="F:protein kinase activity"/>
    <property type="evidence" value="ECO:0007669"/>
    <property type="project" value="InterPro"/>
</dbReference>
<dbReference type="GO" id="GO:0005524">
    <property type="term" value="F:ATP binding"/>
    <property type="evidence" value="ECO:0007669"/>
    <property type="project" value="UniProtKB-UniRule"/>
</dbReference>
<keyword evidence="8" id="KW-1185">Reference proteome</keyword>
<organism evidence="7 8">
    <name type="scientific">Wolfiporia cocos (strain MD-104)</name>
    <name type="common">Brown rot fungus</name>
    <dbReference type="NCBI Taxonomy" id="742152"/>
    <lineage>
        <taxon>Eukaryota</taxon>
        <taxon>Fungi</taxon>
        <taxon>Dikarya</taxon>
        <taxon>Basidiomycota</taxon>
        <taxon>Agaricomycotina</taxon>
        <taxon>Agaricomycetes</taxon>
        <taxon>Polyporales</taxon>
        <taxon>Phaeolaceae</taxon>
        <taxon>Wolfiporia</taxon>
    </lineage>
</organism>
<dbReference type="Gene3D" id="1.10.510.10">
    <property type="entry name" value="Transferase(Phosphotransferase) domain 1"/>
    <property type="match status" value="1"/>
</dbReference>
<dbReference type="InterPro" id="IPR008271">
    <property type="entry name" value="Ser/Thr_kinase_AS"/>
</dbReference>
<evidence type="ECO:0000256" key="5">
    <source>
        <dbReference type="SAM" id="MobiDB-lite"/>
    </source>
</evidence>
<keyword evidence="3 4" id="KW-0067">ATP-binding</keyword>
<feature type="region of interest" description="Disordered" evidence="5">
    <location>
        <begin position="502"/>
        <end position="605"/>
    </location>
</feature>
<feature type="region of interest" description="Disordered" evidence="5">
    <location>
        <begin position="397"/>
        <end position="427"/>
    </location>
</feature>
<dbReference type="PANTHER" id="PTHR48014:SF21">
    <property type="entry name" value="SERINE_THREONINE-PROTEIN KINASE FRAY2"/>
    <property type="match status" value="1"/>
</dbReference>
<dbReference type="Pfam" id="PF00069">
    <property type="entry name" value="Pkinase"/>
    <property type="match status" value="1"/>
</dbReference>
<comment type="similarity">
    <text evidence="1">Belongs to the protein kinase superfamily. STE Ser/Thr protein kinase family. STE20 subfamily.</text>
</comment>
<evidence type="ECO:0000256" key="1">
    <source>
        <dbReference type="ARBA" id="ARBA00008874"/>
    </source>
</evidence>
<dbReference type="OMA" id="KPSYLCN"/>
<dbReference type="PROSITE" id="PS50011">
    <property type="entry name" value="PROTEIN_KINASE_DOM"/>
    <property type="match status" value="1"/>
</dbReference>
<evidence type="ECO:0000259" key="6">
    <source>
        <dbReference type="PROSITE" id="PS50011"/>
    </source>
</evidence>
<dbReference type="SUPFAM" id="SSF56112">
    <property type="entry name" value="Protein kinase-like (PK-like)"/>
    <property type="match status" value="1"/>
</dbReference>
<feature type="compositionally biased region" description="Low complexity" evidence="5">
    <location>
        <begin position="502"/>
        <end position="517"/>
    </location>
</feature>
<feature type="compositionally biased region" description="Basic and acidic residues" evidence="5">
    <location>
        <begin position="554"/>
        <end position="571"/>
    </location>
</feature>
<evidence type="ECO:0000256" key="3">
    <source>
        <dbReference type="ARBA" id="ARBA00022840"/>
    </source>
</evidence>
<gene>
    <name evidence="7" type="ORF">WOLCODRAFT_111584</name>
</gene>
<dbReference type="PANTHER" id="PTHR48014">
    <property type="entry name" value="SERINE/THREONINE-PROTEIN KINASE FRAY2"/>
    <property type="match status" value="1"/>
</dbReference>
<name>A0A2H3ITJ6_WOLCO</name>
<evidence type="ECO:0000256" key="2">
    <source>
        <dbReference type="ARBA" id="ARBA00022741"/>
    </source>
</evidence>
<feature type="region of interest" description="Disordered" evidence="5">
    <location>
        <begin position="193"/>
        <end position="224"/>
    </location>
</feature>
<feature type="compositionally biased region" description="Basic residues" evidence="5">
    <location>
        <begin position="193"/>
        <end position="208"/>
    </location>
</feature>
<accession>A0A2H3ITJ6</accession>
<feature type="compositionally biased region" description="Pro residues" evidence="5">
    <location>
        <begin position="523"/>
        <end position="532"/>
    </location>
</feature>
<dbReference type="InterPro" id="IPR017441">
    <property type="entry name" value="Protein_kinase_ATP_BS"/>
</dbReference>
<reference evidence="7 8" key="1">
    <citation type="journal article" date="2012" name="Science">
        <title>The Paleozoic origin of enzymatic lignin decomposition reconstructed from 31 fungal genomes.</title>
        <authorList>
            <person name="Floudas D."/>
            <person name="Binder M."/>
            <person name="Riley R."/>
            <person name="Barry K."/>
            <person name="Blanchette R.A."/>
            <person name="Henrissat B."/>
            <person name="Martinez A.T."/>
            <person name="Otillar R."/>
            <person name="Spatafora J.W."/>
            <person name="Yadav J.S."/>
            <person name="Aerts A."/>
            <person name="Benoit I."/>
            <person name="Boyd A."/>
            <person name="Carlson A."/>
            <person name="Copeland A."/>
            <person name="Coutinho P.M."/>
            <person name="de Vries R.P."/>
            <person name="Ferreira P."/>
            <person name="Findley K."/>
            <person name="Foster B."/>
            <person name="Gaskell J."/>
            <person name="Glotzer D."/>
            <person name="Gorecki P."/>
            <person name="Heitman J."/>
            <person name="Hesse C."/>
            <person name="Hori C."/>
            <person name="Igarashi K."/>
            <person name="Jurgens J.A."/>
            <person name="Kallen N."/>
            <person name="Kersten P."/>
            <person name="Kohler A."/>
            <person name="Kuees U."/>
            <person name="Kumar T.K.A."/>
            <person name="Kuo A."/>
            <person name="LaButti K."/>
            <person name="Larrondo L.F."/>
            <person name="Lindquist E."/>
            <person name="Ling A."/>
            <person name="Lombard V."/>
            <person name="Lucas S."/>
            <person name="Lundell T."/>
            <person name="Martin R."/>
            <person name="McLaughlin D.J."/>
            <person name="Morgenstern I."/>
            <person name="Morin E."/>
            <person name="Murat C."/>
            <person name="Nagy L.G."/>
            <person name="Nolan M."/>
            <person name="Ohm R.A."/>
            <person name="Patyshakuliyeva A."/>
            <person name="Rokas A."/>
            <person name="Ruiz-Duenas F.J."/>
            <person name="Sabat G."/>
            <person name="Salamov A."/>
            <person name="Samejima M."/>
            <person name="Schmutz J."/>
            <person name="Slot J.C."/>
            <person name="St John F."/>
            <person name="Stenlid J."/>
            <person name="Sun H."/>
            <person name="Sun S."/>
            <person name="Syed K."/>
            <person name="Tsang A."/>
            <person name="Wiebenga A."/>
            <person name="Young D."/>
            <person name="Pisabarro A."/>
            <person name="Eastwood D.C."/>
            <person name="Martin F."/>
            <person name="Cullen D."/>
            <person name="Grigoriev I.V."/>
            <person name="Hibbett D.S."/>
        </authorList>
    </citation>
    <scope>NUCLEOTIDE SEQUENCE [LARGE SCALE GENOMIC DNA]</scope>
    <source>
        <strain evidence="7 8">MD-104</strain>
    </source>
</reference>
<keyword evidence="7" id="KW-0418">Kinase</keyword>
<dbReference type="InterPro" id="IPR000719">
    <property type="entry name" value="Prot_kinase_dom"/>
</dbReference>
<dbReference type="PROSITE" id="PS00108">
    <property type="entry name" value="PROTEIN_KINASE_ST"/>
    <property type="match status" value="1"/>
</dbReference>
<dbReference type="Proteomes" id="UP000218811">
    <property type="component" value="Unassembled WGS sequence"/>
</dbReference>
<dbReference type="STRING" id="742152.A0A2H3ITJ6"/>
<dbReference type="Gene3D" id="3.30.200.20">
    <property type="entry name" value="Phosphorylase Kinase, domain 1"/>
    <property type="match status" value="1"/>
</dbReference>
<feature type="binding site" evidence="4">
    <location>
        <position position="63"/>
    </location>
    <ligand>
        <name>ATP</name>
        <dbReference type="ChEBI" id="CHEBI:30616"/>
    </ligand>
</feature>
<dbReference type="GO" id="GO:0043539">
    <property type="term" value="F:protein serine/threonine kinase activator activity"/>
    <property type="evidence" value="ECO:0007669"/>
    <property type="project" value="InterPro"/>
</dbReference>
<dbReference type="InterPro" id="IPR047173">
    <property type="entry name" value="STRAD_A/B-like"/>
</dbReference>
<dbReference type="PROSITE" id="PS00107">
    <property type="entry name" value="PROTEIN_KINASE_ATP"/>
    <property type="match status" value="1"/>
</dbReference>
<evidence type="ECO:0000313" key="8">
    <source>
        <dbReference type="Proteomes" id="UP000218811"/>
    </source>
</evidence>
<proteinExistence type="inferred from homology"/>
<dbReference type="OrthoDB" id="248923at2759"/>